<dbReference type="PROSITE" id="PS50082">
    <property type="entry name" value="WD_REPEATS_2"/>
    <property type="match status" value="4"/>
</dbReference>
<keyword evidence="2" id="KW-0677">Repeat</keyword>
<evidence type="ECO:0000256" key="1">
    <source>
        <dbReference type="ARBA" id="ARBA00022574"/>
    </source>
</evidence>
<comment type="caution">
    <text evidence="4">The sequence shown here is derived from an EMBL/GenBank/DDBJ whole genome shotgun (WGS) entry which is preliminary data.</text>
</comment>
<dbReference type="PANTHER" id="PTHR22847:SF637">
    <property type="entry name" value="WD REPEAT DOMAIN 5B"/>
    <property type="match status" value="1"/>
</dbReference>
<gene>
    <name evidence="4" type="ORF">PPRIM_AZ9-3.1.T0740001</name>
</gene>
<keyword evidence="1 3" id="KW-0853">WD repeat</keyword>
<feature type="repeat" description="WD" evidence="3">
    <location>
        <begin position="122"/>
        <end position="163"/>
    </location>
</feature>
<reference evidence="4" key="1">
    <citation type="submission" date="2021-01" db="EMBL/GenBank/DDBJ databases">
        <authorList>
            <consortium name="Genoscope - CEA"/>
            <person name="William W."/>
        </authorList>
    </citation>
    <scope>NUCLEOTIDE SEQUENCE</scope>
</reference>
<dbReference type="AlphaFoldDB" id="A0A8S1NEN2"/>
<dbReference type="SMART" id="SM00320">
    <property type="entry name" value="WD40"/>
    <property type="match status" value="4"/>
</dbReference>
<dbReference type="Proteomes" id="UP000688137">
    <property type="component" value="Unassembled WGS sequence"/>
</dbReference>
<organism evidence="4 5">
    <name type="scientific">Paramecium primaurelia</name>
    <dbReference type="NCBI Taxonomy" id="5886"/>
    <lineage>
        <taxon>Eukaryota</taxon>
        <taxon>Sar</taxon>
        <taxon>Alveolata</taxon>
        <taxon>Ciliophora</taxon>
        <taxon>Intramacronucleata</taxon>
        <taxon>Oligohymenophorea</taxon>
        <taxon>Peniculida</taxon>
        <taxon>Parameciidae</taxon>
        <taxon>Paramecium</taxon>
    </lineage>
</organism>
<dbReference type="EMBL" id="CAJJDM010000077">
    <property type="protein sequence ID" value="CAD8085174.1"/>
    <property type="molecule type" value="Genomic_DNA"/>
</dbReference>
<dbReference type="Pfam" id="PF00400">
    <property type="entry name" value="WD40"/>
    <property type="match status" value="4"/>
</dbReference>
<protein>
    <submittedName>
        <fullName evidence="4">Uncharacterized protein</fullName>
    </submittedName>
</protein>
<sequence length="272" mass="30032">MKDLSNADLNVLVGLKVDMREHNFENIRIRDTSLICANFLRCNFNGSNFDNVDTSGMNLNQAQLFKCKWKNIKIHELHQLDGHTCCVQSIYFSPNGTILASGGRDNSIRLLNIKTGQENAKLDGHTSNVYSVCFSPDSTTLASSSADNTIRLWDAMTGLENAKLDDHTSDVQSVCFSPDSTISGSADNSISLLDVKTKQQEEKLNAHTSIVYSVCFSPDGSTLASGSYDILSVFGMLKQHNPKPIQIVLLVLLIKSAFLLIELYQHLVKLIT</sequence>
<accession>A0A8S1NEN2</accession>
<evidence type="ECO:0000313" key="5">
    <source>
        <dbReference type="Proteomes" id="UP000688137"/>
    </source>
</evidence>
<dbReference type="GO" id="GO:1990234">
    <property type="term" value="C:transferase complex"/>
    <property type="evidence" value="ECO:0007669"/>
    <property type="project" value="UniProtKB-ARBA"/>
</dbReference>
<dbReference type="CDD" id="cd00200">
    <property type="entry name" value="WD40"/>
    <property type="match status" value="1"/>
</dbReference>
<dbReference type="InterPro" id="IPR001680">
    <property type="entry name" value="WD40_rpt"/>
</dbReference>
<evidence type="ECO:0000256" key="3">
    <source>
        <dbReference type="PROSITE-ProRule" id="PRU00221"/>
    </source>
</evidence>
<dbReference type="PROSITE" id="PS50294">
    <property type="entry name" value="WD_REPEATS_REGION"/>
    <property type="match status" value="2"/>
</dbReference>
<feature type="repeat" description="WD" evidence="3">
    <location>
        <begin position="204"/>
        <end position="229"/>
    </location>
</feature>
<proteinExistence type="predicted"/>
<evidence type="ECO:0000256" key="2">
    <source>
        <dbReference type="ARBA" id="ARBA00022737"/>
    </source>
</evidence>
<feature type="repeat" description="WD" evidence="3">
    <location>
        <begin position="80"/>
        <end position="121"/>
    </location>
</feature>
<name>A0A8S1NEN2_PARPR</name>
<feature type="repeat" description="WD" evidence="3">
    <location>
        <begin position="164"/>
        <end position="203"/>
    </location>
</feature>
<keyword evidence="5" id="KW-1185">Reference proteome</keyword>
<evidence type="ECO:0000313" key="4">
    <source>
        <dbReference type="EMBL" id="CAD8085174.1"/>
    </source>
</evidence>
<dbReference type="PANTHER" id="PTHR22847">
    <property type="entry name" value="WD40 REPEAT PROTEIN"/>
    <property type="match status" value="1"/>
</dbReference>